<sequence length="76" mass="8143">MSACMAFSITCCYVVGPNMMTVKPHISSNNMNTEIFLELKDCITGTEGGRRMILGAIVNQSSSPVFTGLPAMVLPN</sequence>
<reference evidence="1" key="2">
    <citation type="journal article" date="2015" name="Fish Shellfish Immunol.">
        <title>Early steps in the European eel (Anguilla anguilla)-Vibrio vulnificus interaction in the gills: Role of the RtxA13 toxin.</title>
        <authorList>
            <person name="Callol A."/>
            <person name="Pajuelo D."/>
            <person name="Ebbesson L."/>
            <person name="Teles M."/>
            <person name="MacKenzie S."/>
            <person name="Amaro C."/>
        </authorList>
    </citation>
    <scope>NUCLEOTIDE SEQUENCE</scope>
</reference>
<protein>
    <submittedName>
        <fullName evidence="1">Uncharacterized protein</fullName>
    </submittedName>
</protein>
<accession>A0A0E9VRW4</accession>
<proteinExistence type="predicted"/>
<name>A0A0E9VRW4_ANGAN</name>
<dbReference type="AlphaFoldDB" id="A0A0E9VRW4"/>
<reference evidence="1" key="1">
    <citation type="submission" date="2014-11" db="EMBL/GenBank/DDBJ databases">
        <authorList>
            <person name="Amaro Gonzalez C."/>
        </authorList>
    </citation>
    <scope>NUCLEOTIDE SEQUENCE</scope>
</reference>
<dbReference type="EMBL" id="GBXM01027728">
    <property type="protein sequence ID" value="JAH80849.1"/>
    <property type="molecule type" value="Transcribed_RNA"/>
</dbReference>
<evidence type="ECO:0000313" key="1">
    <source>
        <dbReference type="EMBL" id="JAH80849.1"/>
    </source>
</evidence>
<organism evidence="1">
    <name type="scientific">Anguilla anguilla</name>
    <name type="common">European freshwater eel</name>
    <name type="synonym">Muraena anguilla</name>
    <dbReference type="NCBI Taxonomy" id="7936"/>
    <lineage>
        <taxon>Eukaryota</taxon>
        <taxon>Metazoa</taxon>
        <taxon>Chordata</taxon>
        <taxon>Craniata</taxon>
        <taxon>Vertebrata</taxon>
        <taxon>Euteleostomi</taxon>
        <taxon>Actinopterygii</taxon>
        <taxon>Neopterygii</taxon>
        <taxon>Teleostei</taxon>
        <taxon>Anguilliformes</taxon>
        <taxon>Anguillidae</taxon>
        <taxon>Anguilla</taxon>
    </lineage>
</organism>